<dbReference type="GO" id="GO:0022412">
    <property type="term" value="P:cellular process involved in reproduction in multicellular organism"/>
    <property type="evidence" value="ECO:0007669"/>
    <property type="project" value="UniProtKB-ARBA"/>
</dbReference>
<name>A0A1I8MYK6_MUSDO</name>
<accession>A0A1I8MYK6</accession>
<dbReference type="EnsemblMetazoa" id="MDOA009742-RB">
    <property type="protein sequence ID" value="MDOA009742-PB"/>
    <property type="gene ID" value="MDOA009742"/>
</dbReference>
<dbReference type="CDD" id="cd09823">
    <property type="entry name" value="peroxinectin_like"/>
    <property type="match status" value="1"/>
</dbReference>
<keyword evidence="9" id="KW-0479">Metal-binding</keyword>
<dbReference type="GO" id="GO:0020037">
    <property type="term" value="F:heme binding"/>
    <property type="evidence" value="ECO:0007669"/>
    <property type="project" value="InterPro"/>
</dbReference>
<evidence type="ECO:0000256" key="8">
    <source>
        <dbReference type="ARBA" id="ARBA00023180"/>
    </source>
</evidence>
<dbReference type="PROSITE" id="PS50292">
    <property type="entry name" value="PEROXIDASE_3"/>
    <property type="match status" value="1"/>
</dbReference>
<dbReference type="Pfam" id="PF03098">
    <property type="entry name" value="An_peroxidase"/>
    <property type="match status" value="1"/>
</dbReference>
<evidence type="ECO:0000256" key="4">
    <source>
        <dbReference type="ARBA" id="ARBA00022617"/>
    </source>
</evidence>
<evidence type="ECO:0000313" key="12">
    <source>
        <dbReference type="Proteomes" id="UP001652621"/>
    </source>
</evidence>
<evidence type="ECO:0000256" key="3">
    <source>
        <dbReference type="ARBA" id="ARBA00022559"/>
    </source>
</evidence>
<dbReference type="OrthoDB" id="823504at2759"/>
<keyword evidence="7 9" id="KW-0408">Iron</keyword>
<reference evidence="11" key="1">
    <citation type="submission" date="2020-05" db="UniProtKB">
        <authorList>
            <consortium name="EnsemblMetazoa"/>
        </authorList>
    </citation>
    <scope>IDENTIFICATION</scope>
    <source>
        <strain evidence="11">Aabys</strain>
    </source>
</reference>
<evidence type="ECO:0000256" key="9">
    <source>
        <dbReference type="PIRSR" id="PIRSR619791-2"/>
    </source>
</evidence>
<dbReference type="VEuPathDB" id="VectorBase:MDOA009742"/>
<evidence type="ECO:0000256" key="1">
    <source>
        <dbReference type="ARBA" id="ARBA00004613"/>
    </source>
</evidence>
<dbReference type="InterPro" id="IPR019791">
    <property type="entry name" value="Haem_peroxidase_animal"/>
</dbReference>
<dbReference type="PANTHER" id="PTHR11475">
    <property type="entry name" value="OXIDASE/PEROXIDASE"/>
    <property type="match status" value="1"/>
</dbReference>
<evidence type="ECO:0000256" key="5">
    <source>
        <dbReference type="ARBA" id="ARBA00022729"/>
    </source>
</evidence>
<evidence type="ECO:0000313" key="11">
    <source>
        <dbReference type="EnsemblMetazoa" id="MDOA009742-PB"/>
    </source>
</evidence>
<dbReference type="FunFam" id="1.10.640.10:FF:000003">
    <property type="entry name" value="chorion peroxidase"/>
    <property type="match status" value="1"/>
</dbReference>
<feature type="signal peptide" evidence="10">
    <location>
        <begin position="1"/>
        <end position="17"/>
    </location>
</feature>
<proteinExistence type="predicted"/>
<dbReference type="PANTHER" id="PTHR11475:SF4">
    <property type="entry name" value="CHORION PEROXIDASE"/>
    <property type="match status" value="1"/>
</dbReference>
<dbReference type="GO" id="GO:0005576">
    <property type="term" value="C:extracellular region"/>
    <property type="evidence" value="ECO:0007669"/>
    <property type="project" value="UniProtKB-SubCell"/>
</dbReference>
<comment type="subcellular location">
    <subcellularLocation>
        <location evidence="1">Secreted</location>
    </subcellularLocation>
</comment>
<feature type="chain" id="PRO_5044561025" evidence="10">
    <location>
        <begin position="18"/>
        <end position="825"/>
    </location>
</feature>
<keyword evidence="4 9" id="KW-0349">Heme</keyword>
<dbReference type="Proteomes" id="UP001652621">
    <property type="component" value="Unplaced"/>
</dbReference>
<keyword evidence="8" id="KW-0325">Glycoprotein</keyword>
<dbReference type="GO" id="GO:0046872">
    <property type="term" value="F:metal ion binding"/>
    <property type="evidence" value="ECO:0007669"/>
    <property type="project" value="UniProtKB-KW"/>
</dbReference>
<dbReference type="PRINTS" id="PR00457">
    <property type="entry name" value="ANPEROXIDASE"/>
</dbReference>
<keyword evidence="2" id="KW-0964">Secreted</keyword>
<evidence type="ECO:0000256" key="7">
    <source>
        <dbReference type="ARBA" id="ARBA00023004"/>
    </source>
</evidence>
<evidence type="ECO:0000256" key="2">
    <source>
        <dbReference type="ARBA" id="ARBA00022525"/>
    </source>
</evidence>
<feature type="binding site" description="axial binding residue" evidence="9">
    <location>
        <position position="575"/>
    </location>
    <ligand>
        <name>heme b</name>
        <dbReference type="ChEBI" id="CHEBI:60344"/>
    </ligand>
    <ligandPart>
        <name>Fe</name>
        <dbReference type="ChEBI" id="CHEBI:18248"/>
    </ligandPart>
</feature>
<protein>
    <submittedName>
        <fullName evidence="13">Chorion peroxidase</fullName>
    </submittedName>
</protein>
<dbReference type="eggNOG" id="KOG2408">
    <property type="taxonomic scope" value="Eukaryota"/>
</dbReference>
<keyword evidence="12" id="KW-1185">Reference proteome</keyword>
<keyword evidence="6" id="KW-0560">Oxidoreductase</keyword>
<evidence type="ECO:0000313" key="13">
    <source>
        <dbReference type="RefSeq" id="XP_011292728.1"/>
    </source>
</evidence>
<reference evidence="13" key="2">
    <citation type="submission" date="2025-04" db="UniProtKB">
        <authorList>
            <consortium name="RefSeq"/>
        </authorList>
    </citation>
    <scope>IDENTIFICATION</scope>
    <source>
        <strain evidence="13">Aabys</strain>
    </source>
</reference>
<dbReference type="SUPFAM" id="SSF48113">
    <property type="entry name" value="Heme-dependent peroxidases"/>
    <property type="match status" value="1"/>
</dbReference>
<evidence type="ECO:0000256" key="10">
    <source>
        <dbReference type="SAM" id="SignalP"/>
    </source>
</evidence>
<dbReference type="Gene3D" id="1.10.640.10">
    <property type="entry name" value="Haem peroxidase domain superfamily, animal type"/>
    <property type="match status" value="1"/>
</dbReference>
<dbReference type="GO" id="GO:0004601">
    <property type="term" value="F:peroxidase activity"/>
    <property type="evidence" value="ECO:0007669"/>
    <property type="project" value="UniProtKB-KW"/>
</dbReference>
<evidence type="ECO:0000256" key="6">
    <source>
        <dbReference type="ARBA" id="ARBA00023002"/>
    </source>
</evidence>
<sequence length="825" mass="93740">MFKLVLIVFFVVLQCHSFSVLTSQRDGLQLDDTTPAWPSDKIQKESTILNKPQMVEYEEDSNANPKTHPTMTAKCDPCPEGVMCVPQIQCPAHVRMQDHEKPQICDLPGGKFGYCCVTGQNHTASPKNKARIPHITFIPTGVIDEARLRFQNLMHQISFVPVTRGQPEFAHNMVFHSTPQEDMQNFQLSKSAMEQVITTQVFTEKEHIPVEDIITNNIDLEFKETPLEHHCHPPRSCLNKRSKYRTFDGSCNNIRPHRSHWGAAGQPMERLLPPAYEDGIWTPRIHAKDGSLLTGAREISRILLGDSDRPHPKYNLLLMQFGQFIAHDVTQSSSVRLETGESIQCCAPNNRAVLPPERRHFACMPIAVEPHDEFYANFGIRCMNFVRLSLAPNMDCRATFGKQRSKVTHFLDASPVYGSSLETARELRLFQGGRLRMFNDFGRDMLPLTNDKSACGNDDPSMTCFKSGDGRTNQIISLVVLHILFAREHNRIAGILSQINPRANDELLYQEARRIVIAEMQHIIYNEYLPSVIGPMQMKRFRLVPQHHGYSNEYNADVNPAITNAFSGAAFRMGHSSVDGKFHIHQQQSPQQPPLQRGHADEIILIPDVMFNPSRMRLRTFLDDMMSTMLHQPMQRVDSAITQGLSRFLFRGHNPFGLDLAAFNIQRGRDQGLRCYNDYMEVMGHRRIQSFSQLPPEVGRKLSQVYRHPDDIDLWVGGLLEKSVEGGIVGITFSEIIADQFSRFKTGDRYYYEYNSSINPGAFTIDQLHEIRKVTMARLICDNADHLTLHGVSPAAFMRPDLTGNSPVRCDSAQIPVIDLEAWRL</sequence>
<keyword evidence="3 13" id="KW-0575">Peroxidase</keyword>
<dbReference type="InterPro" id="IPR037120">
    <property type="entry name" value="Haem_peroxidase_sf_animal"/>
</dbReference>
<gene>
    <name evidence="11" type="primary">101894036</name>
    <name evidence="13" type="synonym">LOC101894036</name>
</gene>
<dbReference type="VEuPathDB" id="VectorBase:MDOMA2_013678"/>
<keyword evidence="5 10" id="KW-0732">Signal</keyword>
<dbReference type="KEGG" id="mde:101894036"/>
<dbReference type="RefSeq" id="XP_011292728.1">
    <property type="nucleotide sequence ID" value="XM_011294426.2"/>
</dbReference>
<dbReference type="STRING" id="7370.A0A1I8MYK6"/>
<dbReference type="AlphaFoldDB" id="A0A1I8MYK6"/>
<dbReference type="GO" id="GO:0006979">
    <property type="term" value="P:response to oxidative stress"/>
    <property type="evidence" value="ECO:0007669"/>
    <property type="project" value="InterPro"/>
</dbReference>
<dbReference type="InterPro" id="IPR010255">
    <property type="entry name" value="Haem_peroxidase_sf"/>
</dbReference>
<organism evidence="11">
    <name type="scientific">Musca domestica</name>
    <name type="common">House fly</name>
    <dbReference type="NCBI Taxonomy" id="7370"/>
    <lineage>
        <taxon>Eukaryota</taxon>
        <taxon>Metazoa</taxon>
        <taxon>Ecdysozoa</taxon>
        <taxon>Arthropoda</taxon>
        <taxon>Hexapoda</taxon>
        <taxon>Insecta</taxon>
        <taxon>Pterygota</taxon>
        <taxon>Neoptera</taxon>
        <taxon>Endopterygota</taxon>
        <taxon>Diptera</taxon>
        <taxon>Brachycera</taxon>
        <taxon>Muscomorpha</taxon>
        <taxon>Muscoidea</taxon>
        <taxon>Muscidae</taxon>
        <taxon>Musca</taxon>
    </lineage>
</organism>